<evidence type="ECO:0000313" key="2">
    <source>
        <dbReference type="Proteomes" id="UP001166304"/>
    </source>
</evidence>
<proteinExistence type="predicted"/>
<dbReference type="Proteomes" id="UP001166304">
    <property type="component" value="Unassembled WGS sequence"/>
</dbReference>
<protein>
    <submittedName>
        <fullName evidence="1">DUF4864 domain-containing protein</fullName>
    </submittedName>
</protein>
<dbReference type="PANTHER" id="PTHR35716">
    <property type="entry name" value="OS05G0574700 PROTEIN-RELATED"/>
    <property type="match status" value="1"/>
</dbReference>
<comment type="caution">
    <text evidence="1">The sequence shown here is derived from an EMBL/GenBank/DDBJ whole genome shotgun (WGS) entry which is preliminary data.</text>
</comment>
<dbReference type="RefSeq" id="WP_162413261.1">
    <property type="nucleotide sequence ID" value="NZ_JAHQXE010000003.1"/>
</dbReference>
<organism evidence="1 2">
    <name type="scientific">Haloarcula salina</name>
    <dbReference type="NCBI Taxonomy" id="1429914"/>
    <lineage>
        <taxon>Archaea</taxon>
        <taxon>Methanobacteriati</taxon>
        <taxon>Methanobacteriota</taxon>
        <taxon>Stenosarchaea group</taxon>
        <taxon>Halobacteria</taxon>
        <taxon>Halobacteriales</taxon>
        <taxon>Haloarculaceae</taxon>
        <taxon>Haloarcula</taxon>
    </lineage>
</organism>
<reference evidence="1" key="1">
    <citation type="submission" date="2021-06" db="EMBL/GenBank/DDBJ databases">
        <title>New haloarchaea isolates fom saline soil.</title>
        <authorList>
            <person name="Duran-Viseras A."/>
            <person name="Sanchez-Porro C.S."/>
            <person name="Ventosa A."/>
        </authorList>
    </citation>
    <scope>NUCLEOTIDE SEQUENCE</scope>
    <source>
        <strain evidence="1">JCM 18369</strain>
    </source>
</reference>
<accession>A0AA41G1Q8</accession>
<dbReference type="AlphaFoldDB" id="A0AA41G1Q8"/>
<evidence type="ECO:0000313" key="1">
    <source>
        <dbReference type="EMBL" id="MBV0902595.1"/>
    </source>
</evidence>
<gene>
    <name evidence="1" type="ORF">KTS37_12425</name>
</gene>
<name>A0AA41G1Q8_9EURY</name>
<keyword evidence="2" id="KW-1185">Reference proteome</keyword>
<dbReference type="Pfam" id="PF16156">
    <property type="entry name" value="DUF4864"/>
    <property type="match status" value="1"/>
</dbReference>
<dbReference type="EMBL" id="JAHQXE010000003">
    <property type="protein sequence ID" value="MBV0902595.1"/>
    <property type="molecule type" value="Genomic_DNA"/>
</dbReference>
<dbReference type="InterPro" id="IPR032347">
    <property type="entry name" value="DUF4864"/>
</dbReference>
<sequence length="207" mass="21870">MARDWVVRLGVVCAVALLAGCGALFGGGQTAAETTVTPAAVPTDETPDGAGEAAGLQGAEREYWGNVTAANASAVTQPRVLDLRPTCRRPPGLVVHVQVLALRNNDPATNEGINTTWRFAAPSNRAVAGSYDNFVGTIRRGFRPLLNATAVRYGPLDRDGDTATQPVTVYDANGTATAYTWYLERQDGARYDGCWMTTGVSATPPSR</sequence>
<dbReference type="PROSITE" id="PS51257">
    <property type="entry name" value="PROKAR_LIPOPROTEIN"/>
    <property type="match status" value="1"/>
</dbReference>